<keyword evidence="2" id="KW-0560">Oxidoreductase</keyword>
<dbReference type="Pfam" id="PF00890">
    <property type="entry name" value="FAD_binding_2"/>
    <property type="match status" value="1"/>
</dbReference>
<organism evidence="4 5">
    <name type="scientific">Streptomyces populi</name>
    <dbReference type="NCBI Taxonomy" id="2058924"/>
    <lineage>
        <taxon>Bacteria</taxon>
        <taxon>Bacillati</taxon>
        <taxon>Actinomycetota</taxon>
        <taxon>Actinomycetes</taxon>
        <taxon>Kitasatosporales</taxon>
        <taxon>Streptomycetaceae</taxon>
        <taxon>Streptomyces</taxon>
    </lineage>
</organism>
<accession>A0A2I0SL76</accession>
<comment type="caution">
    <text evidence="4">The sequence shown here is derived from an EMBL/GenBank/DDBJ whole genome shotgun (WGS) entry which is preliminary data.</text>
</comment>
<dbReference type="SUPFAM" id="SSF51905">
    <property type="entry name" value="FAD/NAD(P)-binding domain"/>
    <property type="match status" value="1"/>
</dbReference>
<dbReference type="GO" id="GO:0033765">
    <property type="term" value="F:steroid dehydrogenase activity, acting on the CH-CH group of donors"/>
    <property type="evidence" value="ECO:0007669"/>
    <property type="project" value="UniProtKB-ARBA"/>
</dbReference>
<dbReference type="PANTHER" id="PTHR43260:SF1">
    <property type="entry name" value="KSDD-LIKE STEROID DEHYDROGENASE RV0785"/>
    <property type="match status" value="1"/>
</dbReference>
<dbReference type="EMBL" id="PJOS01000046">
    <property type="protein sequence ID" value="PKT70683.1"/>
    <property type="molecule type" value="Genomic_DNA"/>
</dbReference>
<dbReference type="NCBIfam" id="NF009472">
    <property type="entry name" value="PRK12834.1"/>
    <property type="match status" value="1"/>
</dbReference>
<protein>
    <submittedName>
        <fullName evidence="4">FAD-binding dehydrogenase</fullName>
    </submittedName>
</protein>
<keyword evidence="5" id="KW-1185">Reference proteome</keyword>
<evidence type="ECO:0000313" key="4">
    <source>
        <dbReference type="EMBL" id="PKT70683.1"/>
    </source>
</evidence>
<evidence type="ECO:0000256" key="1">
    <source>
        <dbReference type="ARBA" id="ARBA00022630"/>
    </source>
</evidence>
<gene>
    <name evidence="4" type="ORF">CW362_23085</name>
</gene>
<dbReference type="Gene3D" id="3.50.50.60">
    <property type="entry name" value="FAD/NAD(P)-binding domain"/>
    <property type="match status" value="1"/>
</dbReference>
<dbReference type="InterPro" id="IPR014614">
    <property type="entry name" value="KsdD_DH"/>
</dbReference>
<evidence type="ECO:0000256" key="2">
    <source>
        <dbReference type="ARBA" id="ARBA00023002"/>
    </source>
</evidence>
<dbReference type="Gene3D" id="3.90.700.10">
    <property type="entry name" value="Succinate dehydrogenase/fumarate reductase flavoprotein, catalytic domain"/>
    <property type="match status" value="1"/>
</dbReference>
<dbReference type="PIRSF" id="PIRSF036654">
    <property type="entry name" value="UCP036654"/>
    <property type="match status" value="1"/>
</dbReference>
<evidence type="ECO:0000313" key="5">
    <source>
        <dbReference type="Proteomes" id="UP000236178"/>
    </source>
</evidence>
<dbReference type="InterPro" id="IPR003953">
    <property type="entry name" value="FAD-dep_OxRdtase_2_FAD-bd"/>
</dbReference>
<dbReference type="AlphaFoldDB" id="A0A2I0SL76"/>
<dbReference type="InterPro" id="IPR036188">
    <property type="entry name" value="FAD/NAD-bd_sf"/>
</dbReference>
<sequence>MAYDADVIVIGAGLAGLAATAELVDAGRKVILLDQEPEQSIGGQAHWSFGGLFFVDSPEQRRMRIKDTHELALQDWMGTAAFDRPEDHWPRRWAEAYVDFAAGEKRPWLHAQGVRFFPVVGWAERGGYDANGHGNSVPRFHITWGTGPGLVAPFERRVREGGARGLVELRFRHRVTGLSRSAGSVDTVTGEVLEPSGIERGRASSRTVTGAFELRAQAVIVTSGGIGGNHDLVRANWPERLGTPPERMISGVPAHVDGAMLGITEEAGARLINRDRMWHYTEGIQNWNPIWDKHGIRILPGPSSLWLDARGNRLPVPLFPGFDTLGTLEHIMRTGYDYTWFVLDQKIIGKEFALSGSEQNPDLTGKSVRGVLGRARADVPGPVKAFMDNGVDFVVEKDLGALVRGMNALTEKPLIDEAALRREIVARDREIANPFTKDLQVMSIRGARNYLGDKLIRTAPPHRILDPAAGPLIAVRLNILTRKTLGGLETDLSSRVLTEGGDPLEGVYAAGEAAGFGGGGVHGYRALEGTFLGGCLFSGRAAGRAAAGAVS</sequence>
<keyword evidence="1" id="KW-0285">Flavoprotein</keyword>
<proteinExistence type="predicted"/>
<name>A0A2I0SL76_9ACTN</name>
<dbReference type="OrthoDB" id="9813348at2"/>
<dbReference type="InterPro" id="IPR027477">
    <property type="entry name" value="Succ_DH/fumarate_Rdtase_cat_sf"/>
</dbReference>
<dbReference type="RefSeq" id="WP_103551432.1">
    <property type="nucleotide sequence ID" value="NZ_KZ626885.1"/>
</dbReference>
<dbReference type="PANTHER" id="PTHR43260">
    <property type="entry name" value="3-KETOSTEROID-DELTA-1-DEHYDROGENASE"/>
    <property type="match status" value="1"/>
</dbReference>
<dbReference type="Proteomes" id="UP000236178">
    <property type="component" value="Unassembled WGS sequence"/>
</dbReference>
<reference evidence="4 5" key="1">
    <citation type="submission" date="2017-12" db="EMBL/GenBank/DDBJ databases">
        <title>Streptomyces populusis sp. nov., a novel endophytic actinobacterium isolated from stems of Populus adenopoda Maxim.</title>
        <authorList>
            <person name="Wang Z."/>
        </authorList>
    </citation>
    <scope>NUCLEOTIDE SEQUENCE [LARGE SCALE GENOMIC DNA]</scope>
    <source>
        <strain evidence="4 5">A249</strain>
    </source>
</reference>
<feature type="domain" description="FAD-dependent oxidoreductase 2 FAD-binding" evidence="3">
    <location>
        <begin position="6"/>
        <end position="532"/>
    </location>
</feature>
<evidence type="ECO:0000259" key="3">
    <source>
        <dbReference type="Pfam" id="PF00890"/>
    </source>
</evidence>